<dbReference type="HOGENOM" id="CLU_1300382_0_0_1"/>
<sequence length="212" mass="24036">MSLPSLNFATPSARANAADIQVIGVGMGRTGTLSLCEALEILGFGPCHHPFRAPDIWEMWRMWNSKIDNIFRGYKSAVDTPVAIMAKEMYNAYPNAKFILTVRDPDQWEASTRSTILAFWDNFKDSEMAKSPKGDLKGGFIWHNENIKQIIPPEQLLVFNVKEGWEPLAKFLEVCVNSLVPRFKQLIVCKSVQVPKYHSRGLMIKHTLNPRS</sequence>
<protein>
    <recommendedName>
        <fullName evidence="3">Protein-tyrosine sulfotransferase</fullName>
    </recommendedName>
</protein>
<accession>A0A0C9UFX2</accession>
<evidence type="ECO:0008006" key="3">
    <source>
        <dbReference type="Google" id="ProtNLM"/>
    </source>
</evidence>
<dbReference type="AlphaFoldDB" id="A0A0C9UFX2"/>
<proteinExistence type="predicted"/>
<dbReference type="Pfam" id="PF17784">
    <property type="entry name" value="Sulfotransfer_4"/>
    <property type="match status" value="1"/>
</dbReference>
<organism evidence="1 2">
    <name type="scientific">Sphaerobolus stellatus (strain SS14)</name>
    <dbReference type="NCBI Taxonomy" id="990650"/>
    <lineage>
        <taxon>Eukaryota</taxon>
        <taxon>Fungi</taxon>
        <taxon>Dikarya</taxon>
        <taxon>Basidiomycota</taxon>
        <taxon>Agaricomycotina</taxon>
        <taxon>Agaricomycetes</taxon>
        <taxon>Phallomycetidae</taxon>
        <taxon>Geastrales</taxon>
        <taxon>Sphaerobolaceae</taxon>
        <taxon>Sphaerobolus</taxon>
    </lineage>
</organism>
<reference evidence="1 2" key="1">
    <citation type="submission" date="2014-06" db="EMBL/GenBank/DDBJ databases">
        <title>Evolutionary Origins and Diversification of the Mycorrhizal Mutualists.</title>
        <authorList>
            <consortium name="DOE Joint Genome Institute"/>
            <consortium name="Mycorrhizal Genomics Consortium"/>
            <person name="Kohler A."/>
            <person name="Kuo A."/>
            <person name="Nagy L.G."/>
            <person name="Floudas D."/>
            <person name="Copeland A."/>
            <person name="Barry K.W."/>
            <person name="Cichocki N."/>
            <person name="Veneault-Fourrey C."/>
            <person name="LaButti K."/>
            <person name="Lindquist E.A."/>
            <person name="Lipzen A."/>
            <person name="Lundell T."/>
            <person name="Morin E."/>
            <person name="Murat C."/>
            <person name="Riley R."/>
            <person name="Ohm R."/>
            <person name="Sun H."/>
            <person name="Tunlid A."/>
            <person name="Henrissat B."/>
            <person name="Grigoriev I.V."/>
            <person name="Hibbett D.S."/>
            <person name="Martin F."/>
        </authorList>
    </citation>
    <scope>NUCLEOTIDE SEQUENCE [LARGE SCALE GENOMIC DNA]</scope>
    <source>
        <strain evidence="1 2">SS14</strain>
    </source>
</reference>
<evidence type="ECO:0000313" key="2">
    <source>
        <dbReference type="Proteomes" id="UP000054279"/>
    </source>
</evidence>
<name>A0A0C9UFX2_SPHS4</name>
<dbReference type="InterPro" id="IPR027417">
    <property type="entry name" value="P-loop_NTPase"/>
</dbReference>
<gene>
    <name evidence="1" type="ORF">M422DRAFT_194775</name>
</gene>
<dbReference type="OrthoDB" id="2938500at2759"/>
<dbReference type="Gene3D" id="3.40.50.300">
    <property type="entry name" value="P-loop containing nucleotide triphosphate hydrolases"/>
    <property type="match status" value="1"/>
</dbReference>
<dbReference type="SUPFAM" id="SSF52540">
    <property type="entry name" value="P-loop containing nucleoside triphosphate hydrolases"/>
    <property type="match status" value="1"/>
</dbReference>
<dbReference type="PANTHER" id="PTHR36978">
    <property type="entry name" value="P-LOOP CONTAINING NUCLEOTIDE TRIPHOSPHATE HYDROLASE"/>
    <property type="match status" value="1"/>
</dbReference>
<dbReference type="PANTHER" id="PTHR36978:SF4">
    <property type="entry name" value="P-LOOP CONTAINING NUCLEOSIDE TRIPHOSPHATE HYDROLASE PROTEIN"/>
    <property type="match status" value="1"/>
</dbReference>
<dbReference type="InterPro" id="IPR040632">
    <property type="entry name" value="Sulfotransfer_4"/>
</dbReference>
<evidence type="ECO:0000313" key="1">
    <source>
        <dbReference type="EMBL" id="KIJ24351.1"/>
    </source>
</evidence>
<dbReference type="EMBL" id="KN837499">
    <property type="protein sequence ID" value="KIJ24351.1"/>
    <property type="molecule type" value="Genomic_DNA"/>
</dbReference>
<keyword evidence="2" id="KW-1185">Reference proteome</keyword>
<dbReference type="Proteomes" id="UP000054279">
    <property type="component" value="Unassembled WGS sequence"/>
</dbReference>